<dbReference type="VEuPathDB" id="VectorBase:HLOH_043175"/>
<proteinExistence type="predicted"/>
<dbReference type="AlphaFoldDB" id="A0A9J6HCA0"/>
<comment type="caution">
    <text evidence="1">The sequence shown here is derived from an EMBL/GenBank/DDBJ whole genome shotgun (WGS) entry which is preliminary data.</text>
</comment>
<sequence>MNLLEKIASAVRVEVQGEEIMSEEEIHEFIVQDYNLTTLQANRIAKTTMVVISFDGNKVLN</sequence>
<reference evidence="1 2" key="1">
    <citation type="journal article" date="2020" name="Cell">
        <title>Large-Scale Comparative Analyses of Tick Genomes Elucidate Their Genetic Diversity and Vector Capacities.</title>
        <authorList>
            <consortium name="Tick Genome and Microbiome Consortium (TIGMIC)"/>
            <person name="Jia N."/>
            <person name="Wang J."/>
            <person name="Shi W."/>
            <person name="Du L."/>
            <person name="Sun Y."/>
            <person name="Zhan W."/>
            <person name="Jiang J.F."/>
            <person name="Wang Q."/>
            <person name="Zhang B."/>
            <person name="Ji P."/>
            <person name="Bell-Sakyi L."/>
            <person name="Cui X.M."/>
            <person name="Yuan T.T."/>
            <person name="Jiang B.G."/>
            <person name="Yang W.F."/>
            <person name="Lam T.T."/>
            <person name="Chang Q.C."/>
            <person name="Ding S.J."/>
            <person name="Wang X.J."/>
            <person name="Zhu J.G."/>
            <person name="Ruan X.D."/>
            <person name="Zhao L."/>
            <person name="Wei J.T."/>
            <person name="Ye R.Z."/>
            <person name="Que T.C."/>
            <person name="Du C.H."/>
            <person name="Zhou Y.H."/>
            <person name="Cheng J.X."/>
            <person name="Dai P.F."/>
            <person name="Guo W.B."/>
            <person name="Han X.H."/>
            <person name="Huang E.J."/>
            <person name="Li L.F."/>
            <person name="Wei W."/>
            <person name="Gao Y.C."/>
            <person name="Liu J.Z."/>
            <person name="Shao H.Z."/>
            <person name="Wang X."/>
            <person name="Wang C.C."/>
            <person name="Yang T.C."/>
            <person name="Huo Q.B."/>
            <person name="Li W."/>
            <person name="Chen H.Y."/>
            <person name="Chen S.E."/>
            <person name="Zhou L.G."/>
            <person name="Ni X.B."/>
            <person name="Tian J.H."/>
            <person name="Sheng Y."/>
            <person name="Liu T."/>
            <person name="Pan Y.S."/>
            <person name="Xia L.Y."/>
            <person name="Li J."/>
            <person name="Zhao F."/>
            <person name="Cao W.C."/>
        </authorList>
    </citation>
    <scope>NUCLEOTIDE SEQUENCE [LARGE SCALE GENOMIC DNA]</scope>
    <source>
        <strain evidence="1">HaeL-2018</strain>
    </source>
</reference>
<dbReference type="EMBL" id="JABSTR010003603">
    <property type="protein sequence ID" value="KAH9384980.1"/>
    <property type="molecule type" value="Genomic_DNA"/>
</dbReference>
<keyword evidence="2" id="KW-1185">Reference proteome</keyword>
<evidence type="ECO:0000313" key="2">
    <source>
        <dbReference type="Proteomes" id="UP000821853"/>
    </source>
</evidence>
<dbReference type="Proteomes" id="UP000821853">
    <property type="component" value="Unassembled WGS sequence"/>
</dbReference>
<evidence type="ECO:0000313" key="1">
    <source>
        <dbReference type="EMBL" id="KAH9384980.1"/>
    </source>
</evidence>
<organism evidence="1 2">
    <name type="scientific">Haemaphysalis longicornis</name>
    <name type="common">Bush tick</name>
    <dbReference type="NCBI Taxonomy" id="44386"/>
    <lineage>
        <taxon>Eukaryota</taxon>
        <taxon>Metazoa</taxon>
        <taxon>Ecdysozoa</taxon>
        <taxon>Arthropoda</taxon>
        <taxon>Chelicerata</taxon>
        <taxon>Arachnida</taxon>
        <taxon>Acari</taxon>
        <taxon>Parasitiformes</taxon>
        <taxon>Ixodida</taxon>
        <taxon>Ixodoidea</taxon>
        <taxon>Ixodidae</taxon>
        <taxon>Haemaphysalinae</taxon>
        <taxon>Haemaphysalis</taxon>
    </lineage>
</organism>
<gene>
    <name evidence="1" type="ORF">HPB48_027016</name>
</gene>
<accession>A0A9J6HCA0</accession>
<protein>
    <submittedName>
        <fullName evidence="1">Uncharacterized protein</fullName>
    </submittedName>
</protein>
<name>A0A9J6HCA0_HAELO</name>